<dbReference type="InterPro" id="IPR000873">
    <property type="entry name" value="AMP-dep_synth/lig_dom"/>
</dbReference>
<dbReference type="GO" id="GO:0004467">
    <property type="term" value="F:long-chain fatty acid-CoA ligase activity"/>
    <property type="evidence" value="ECO:0007669"/>
    <property type="project" value="UniProtKB-EC"/>
</dbReference>
<dbReference type="PANTHER" id="PTHR43272:SF83">
    <property type="entry name" value="ACYL-COA SYNTHETASE LONG-CHAIN, ISOFORM J"/>
    <property type="match status" value="1"/>
</dbReference>
<protein>
    <submittedName>
        <fullName evidence="7">Acetyl-CoA synthetase-like protein</fullName>
    </submittedName>
</protein>
<keyword evidence="2" id="KW-0436">Ligase</keyword>
<dbReference type="InterPro" id="IPR020845">
    <property type="entry name" value="AMP-binding_CS"/>
</dbReference>
<evidence type="ECO:0000256" key="1">
    <source>
        <dbReference type="ARBA" id="ARBA00006432"/>
    </source>
</evidence>
<evidence type="ECO:0000256" key="2">
    <source>
        <dbReference type="ARBA" id="ARBA00022598"/>
    </source>
</evidence>
<dbReference type="RefSeq" id="XP_040741898.1">
    <property type="nucleotide sequence ID" value="XM_040889323.1"/>
</dbReference>
<comment type="caution">
    <text evidence="7">The sequence shown here is derived from an EMBL/GenBank/DDBJ whole genome shotgun (WGS) entry which is preliminary data.</text>
</comment>
<dbReference type="GO" id="GO:0005811">
    <property type="term" value="C:lipid droplet"/>
    <property type="evidence" value="ECO:0007669"/>
    <property type="project" value="TreeGrafter"/>
</dbReference>
<keyword evidence="3" id="KW-0547">Nucleotide-binding</keyword>
<evidence type="ECO:0000313" key="8">
    <source>
        <dbReference type="Proteomes" id="UP000193922"/>
    </source>
</evidence>
<dbReference type="SUPFAM" id="SSF56801">
    <property type="entry name" value="Acetyl-CoA synthetase-like"/>
    <property type="match status" value="1"/>
</dbReference>
<dbReference type="PROSITE" id="PS00455">
    <property type="entry name" value="AMP_BINDING"/>
    <property type="match status" value="1"/>
</dbReference>
<comment type="catalytic activity">
    <reaction evidence="5">
        <text>a long-chain fatty acid + ATP + CoA = a long-chain fatty acyl-CoA + AMP + diphosphate</text>
        <dbReference type="Rhea" id="RHEA:15421"/>
        <dbReference type="ChEBI" id="CHEBI:30616"/>
        <dbReference type="ChEBI" id="CHEBI:33019"/>
        <dbReference type="ChEBI" id="CHEBI:57287"/>
        <dbReference type="ChEBI" id="CHEBI:57560"/>
        <dbReference type="ChEBI" id="CHEBI:83139"/>
        <dbReference type="ChEBI" id="CHEBI:456215"/>
        <dbReference type="EC" id="6.2.1.3"/>
    </reaction>
</comment>
<sequence length="580" mass="63841">MECAPPGIRTVYDALQYRISQEPDKKSLGKREIQEIVTKDKVVRRTVNGQATESTKKWSYFRLTDYSWMTYQEIGQRTRALGAGFRHLGLVKDSRVMIYAPTSREWMLCALACYSQGMQVVTAYDTLGEEGVLHAMNQAKVDLVLMHVDQMPVLANVMEQVKTVKHIAFFHDAYGMSAKAEAALGKVRGGFDVHALDALVAMGEQFPSDLHVAEPEDTALVMYTSGTTGPPKGVLISHGALMSTSGAIAELVPDYIDFETDKVLSYLPLSHVLAFFVETFCIYSGLGVGYGSPRTLTEDNVTDCLGDIRTLRPAVMLGVPQVWNTIRAGILRQVSSKPVLVQKLFHGAVALKTWLRSYNLPTGLLDAVIFKKTREATGGNLKIVITGGAPINQHVQKLINAAVCPMIQGYGMTEMSGLATVQCKLVDVPEANYYAANNEGEIWLRGPSVFKGYLDDEEETRKTLTADGWVMTGDIGRWLPNGRLAIIDRKKNLASTSAILCLCADSRMTQPVALVNIDAGQIGHWADEAGIPPSQLMDIRIDPELWTPENGLLTAASKLKRVDIQKHNQSNLDDMLKMQD</sequence>
<evidence type="ECO:0000256" key="5">
    <source>
        <dbReference type="ARBA" id="ARBA00036813"/>
    </source>
</evidence>
<proteinExistence type="inferred from homology"/>
<dbReference type="GO" id="GO:0005524">
    <property type="term" value="F:ATP binding"/>
    <property type="evidence" value="ECO:0007669"/>
    <property type="project" value="UniProtKB-KW"/>
</dbReference>
<keyword evidence="4" id="KW-0067">ATP-binding</keyword>
<keyword evidence="8" id="KW-1185">Reference proteome</keyword>
<dbReference type="Gene3D" id="3.40.50.12780">
    <property type="entry name" value="N-terminal domain of ligase-like"/>
    <property type="match status" value="1"/>
</dbReference>
<feature type="domain" description="AMP-dependent synthetase/ligase" evidence="6">
    <location>
        <begin position="54"/>
        <end position="420"/>
    </location>
</feature>
<dbReference type="GO" id="GO:0005783">
    <property type="term" value="C:endoplasmic reticulum"/>
    <property type="evidence" value="ECO:0007669"/>
    <property type="project" value="TreeGrafter"/>
</dbReference>
<dbReference type="GeneID" id="63805971"/>
<dbReference type="Pfam" id="PF00501">
    <property type="entry name" value="AMP-binding"/>
    <property type="match status" value="1"/>
</dbReference>
<dbReference type="InterPro" id="IPR042099">
    <property type="entry name" value="ANL_N_sf"/>
</dbReference>
<name>A0A1Y1W3V2_9FUNG</name>
<accession>A0A1Y1W3V2</accession>
<evidence type="ECO:0000313" key="7">
    <source>
        <dbReference type="EMBL" id="ORX68052.1"/>
    </source>
</evidence>
<gene>
    <name evidence="7" type="ORF">DL89DRAFT_275540</name>
</gene>
<dbReference type="PANTHER" id="PTHR43272">
    <property type="entry name" value="LONG-CHAIN-FATTY-ACID--COA LIGASE"/>
    <property type="match status" value="1"/>
</dbReference>
<evidence type="ECO:0000256" key="4">
    <source>
        <dbReference type="ARBA" id="ARBA00022840"/>
    </source>
</evidence>
<evidence type="ECO:0000259" key="6">
    <source>
        <dbReference type="Pfam" id="PF00501"/>
    </source>
</evidence>
<comment type="similarity">
    <text evidence="1">Belongs to the ATP-dependent AMP-binding enzyme family.</text>
</comment>
<organism evidence="7 8">
    <name type="scientific">Linderina pennispora</name>
    <dbReference type="NCBI Taxonomy" id="61395"/>
    <lineage>
        <taxon>Eukaryota</taxon>
        <taxon>Fungi</taxon>
        <taxon>Fungi incertae sedis</taxon>
        <taxon>Zoopagomycota</taxon>
        <taxon>Kickxellomycotina</taxon>
        <taxon>Kickxellomycetes</taxon>
        <taxon>Kickxellales</taxon>
        <taxon>Kickxellaceae</taxon>
        <taxon>Linderina</taxon>
    </lineage>
</organism>
<dbReference type="EMBL" id="MCFD01000011">
    <property type="protein sequence ID" value="ORX68052.1"/>
    <property type="molecule type" value="Genomic_DNA"/>
</dbReference>
<dbReference type="Proteomes" id="UP000193922">
    <property type="component" value="Unassembled WGS sequence"/>
</dbReference>
<evidence type="ECO:0000256" key="3">
    <source>
        <dbReference type="ARBA" id="ARBA00022741"/>
    </source>
</evidence>
<dbReference type="GO" id="GO:0035336">
    <property type="term" value="P:long-chain fatty-acyl-CoA metabolic process"/>
    <property type="evidence" value="ECO:0007669"/>
    <property type="project" value="TreeGrafter"/>
</dbReference>
<dbReference type="OrthoDB" id="1700726at2759"/>
<dbReference type="STRING" id="61395.A0A1Y1W3V2"/>
<reference evidence="7 8" key="1">
    <citation type="submission" date="2016-07" db="EMBL/GenBank/DDBJ databases">
        <title>Pervasive Adenine N6-methylation of Active Genes in Fungi.</title>
        <authorList>
            <consortium name="DOE Joint Genome Institute"/>
            <person name="Mondo S.J."/>
            <person name="Dannebaum R.O."/>
            <person name="Kuo R.C."/>
            <person name="Labutti K."/>
            <person name="Haridas S."/>
            <person name="Kuo A."/>
            <person name="Salamov A."/>
            <person name="Ahrendt S.R."/>
            <person name="Lipzen A."/>
            <person name="Sullivan W."/>
            <person name="Andreopoulos W.B."/>
            <person name="Clum A."/>
            <person name="Lindquist E."/>
            <person name="Daum C."/>
            <person name="Ramamoorthy G.K."/>
            <person name="Gryganskyi A."/>
            <person name="Culley D."/>
            <person name="Magnuson J.K."/>
            <person name="James T.Y."/>
            <person name="O'Malley M.A."/>
            <person name="Stajich J.E."/>
            <person name="Spatafora J.W."/>
            <person name="Visel A."/>
            <person name="Grigoriev I.V."/>
        </authorList>
    </citation>
    <scope>NUCLEOTIDE SEQUENCE [LARGE SCALE GENOMIC DNA]</scope>
    <source>
        <strain evidence="7 8">ATCC 12442</strain>
    </source>
</reference>
<dbReference type="AlphaFoldDB" id="A0A1Y1W3V2"/>
<dbReference type="GO" id="GO:0005886">
    <property type="term" value="C:plasma membrane"/>
    <property type="evidence" value="ECO:0007669"/>
    <property type="project" value="TreeGrafter"/>
</dbReference>